<keyword evidence="2" id="KW-0694">RNA-binding</keyword>
<dbReference type="AlphaFoldDB" id="A0A9P0THP2"/>
<dbReference type="GO" id="GO:0005634">
    <property type="term" value="C:nucleus"/>
    <property type="evidence" value="ECO:0007669"/>
    <property type="project" value="UniProtKB-SubCell"/>
</dbReference>
<keyword evidence="2" id="KW-0547">Nucleotide-binding</keyword>
<accession>A0A9P0THP2</accession>
<evidence type="ECO:0000256" key="1">
    <source>
        <dbReference type="ARBA" id="ARBA00006562"/>
    </source>
</evidence>
<comment type="cofactor">
    <cofactor evidence="2">
        <name>a divalent metal cation</name>
        <dbReference type="ChEBI" id="CHEBI:60240"/>
    </cofactor>
</comment>
<dbReference type="GO" id="GO:0000166">
    <property type="term" value="F:nucleotide binding"/>
    <property type="evidence" value="ECO:0007669"/>
    <property type="project" value="UniProtKB-KW"/>
</dbReference>
<dbReference type="EMBL" id="CALOZG010000011">
    <property type="protein sequence ID" value="CAH4030758.1"/>
    <property type="molecule type" value="Genomic_DNA"/>
</dbReference>
<dbReference type="EC" id="3.6.1.-" evidence="2"/>
<keyword evidence="2" id="KW-0378">Hydrolase</keyword>
<evidence type="ECO:0000256" key="2">
    <source>
        <dbReference type="RuleBase" id="RU367113"/>
    </source>
</evidence>
<dbReference type="InterPro" id="IPR013961">
    <property type="entry name" value="RAI1"/>
</dbReference>
<dbReference type="GO" id="GO:0004518">
    <property type="term" value="F:nuclease activity"/>
    <property type="evidence" value="ECO:0007669"/>
    <property type="project" value="UniProtKB-KW"/>
</dbReference>
<dbReference type="PANTHER" id="PTHR12395">
    <property type="entry name" value="DOM-3 RELATED"/>
    <property type="match status" value="1"/>
</dbReference>
<dbReference type="GO" id="GO:0000956">
    <property type="term" value="P:nuclear-transcribed mRNA catabolic process"/>
    <property type="evidence" value="ECO:0007669"/>
    <property type="project" value="TreeGrafter"/>
</dbReference>
<dbReference type="InterPro" id="IPR039039">
    <property type="entry name" value="RAI1-like_fam"/>
</dbReference>
<comment type="function">
    <text evidence="2">Decapping enzyme for NAD-capped RNAs: specifically hydrolyzes the nicotinamide adenine dinucleotide (NAD) cap from a subset of RNAs by removing the entire NAD moiety from the 5'-end of an NAD-capped RNA.</text>
</comment>
<keyword evidence="2" id="KW-0479">Metal-binding</keyword>
<dbReference type="Pfam" id="PF08652">
    <property type="entry name" value="RAI1"/>
    <property type="match status" value="1"/>
</dbReference>
<keyword evidence="5" id="KW-1185">Reference proteome</keyword>
<name>A0A9P0THP2_PIEBR</name>
<keyword evidence="2" id="KW-0540">Nuclease</keyword>
<evidence type="ECO:0000259" key="3">
    <source>
        <dbReference type="Pfam" id="PF08652"/>
    </source>
</evidence>
<dbReference type="GO" id="GO:0003723">
    <property type="term" value="F:RNA binding"/>
    <property type="evidence" value="ECO:0007669"/>
    <property type="project" value="UniProtKB-KW"/>
</dbReference>
<keyword evidence="2" id="KW-0539">Nucleus</keyword>
<dbReference type="GO" id="GO:0034353">
    <property type="term" value="F:mRNA 5'-diphosphatase activity"/>
    <property type="evidence" value="ECO:0007669"/>
    <property type="project" value="TreeGrafter"/>
</dbReference>
<evidence type="ECO:0000313" key="5">
    <source>
        <dbReference type="Proteomes" id="UP001152562"/>
    </source>
</evidence>
<dbReference type="GO" id="GO:0110155">
    <property type="term" value="P:NAD-cap decapping"/>
    <property type="evidence" value="ECO:0007669"/>
    <property type="project" value="TreeGrafter"/>
</dbReference>
<reference evidence="4" key="1">
    <citation type="submission" date="2022-05" db="EMBL/GenBank/DDBJ databases">
        <authorList>
            <person name="Okamura Y."/>
        </authorList>
    </citation>
    <scope>NUCLEOTIDE SEQUENCE</scope>
</reference>
<organism evidence="4 5">
    <name type="scientific">Pieris brassicae</name>
    <name type="common">White butterfly</name>
    <name type="synonym">Large white butterfly</name>
    <dbReference type="NCBI Taxonomy" id="7116"/>
    <lineage>
        <taxon>Eukaryota</taxon>
        <taxon>Metazoa</taxon>
        <taxon>Ecdysozoa</taxon>
        <taxon>Arthropoda</taxon>
        <taxon>Hexapoda</taxon>
        <taxon>Insecta</taxon>
        <taxon>Pterygota</taxon>
        <taxon>Neoptera</taxon>
        <taxon>Endopterygota</taxon>
        <taxon>Lepidoptera</taxon>
        <taxon>Glossata</taxon>
        <taxon>Ditrysia</taxon>
        <taxon>Papilionoidea</taxon>
        <taxon>Pieridae</taxon>
        <taxon>Pierinae</taxon>
        <taxon>Pieris</taxon>
    </lineage>
</organism>
<protein>
    <recommendedName>
        <fullName evidence="2">Decapping nuclease</fullName>
        <ecNumber evidence="2">3.6.1.-</ecNumber>
    </recommendedName>
</protein>
<gene>
    <name evidence="4" type="ORF">PIBRA_LOCUS7369</name>
</gene>
<sequence length="379" mass="44619">MNSQPELLLTSATIYAKPFPKFGRPEIIGYIGLENLKYARKISNKTVNFDLNLLVDEVQRKPPELDVKLDRLIQFLSNNEKRLNITTPNKLDSATIFCYRGLMTCITNTPYETEPWIIVALLFKGNIYLCARDTYIKKLKKKHMSDKDKLFTSWGFKFEQYILSDKPNVKPNPNVPNNEMEEFSCVFKTTLNSHKIIYAAEMDGIRCDKKEVPEAPHTDDDVLNYLQDKEFIELKTNRHLEFPHQQKSYRQYRTKKWWCQSFLVGIDTILCGFRNDNGIVEKLQTINVKDLPKMSKQFWDPNVCFNFLDTFFVHVKTCFIREMRRKYGDKDIDLKSVPLTSLKFELVPNMCVECINYEHEDDPILPDWFLTTFGKHQEI</sequence>
<dbReference type="PANTHER" id="PTHR12395:SF9">
    <property type="entry name" value="DECAPPING AND EXORIBONUCLEASE PROTEIN"/>
    <property type="match status" value="1"/>
</dbReference>
<evidence type="ECO:0000313" key="4">
    <source>
        <dbReference type="EMBL" id="CAH4030758.1"/>
    </source>
</evidence>
<dbReference type="GO" id="GO:0005829">
    <property type="term" value="C:cytosol"/>
    <property type="evidence" value="ECO:0007669"/>
    <property type="project" value="TreeGrafter"/>
</dbReference>
<comment type="subcellular location">
    <subcellularLocation>
        <location evidence="2">Nucleus</location>
    </subcellularLocation>
</comment>
<comment type="similarity">
    <text evidence="1 2">Belongs to the DXO/Dom3Z family.</text>
</comment>
<feature type="domain" description="RAI1-like" evidence="3">
    <location>
        <begin position="35"/>
        <end position="369"/>
    </location>
</feature>
<dbReference type="GO" id="GO:0046872">
    <property type="term" value="F:metal ion binding"/>
    <property type="evidence" value="ECO:0007669"/>
    <property type="project" value="UniProtKB-KW"/>
</dbReference>
<dbReference type="Proteomes" id="UP001152562">
    <property type="component" value="Unassembled WGS sequence"/>
</dbReference>
<proteinExistence type="inferred from homology"/>
<comment type="caution">
    <text evidence="4">The sequence shown here is derived from an EMBL/GenBank/DDBJ whole genome shotgun (WGS) entry which is preliminary data.</text>
</comment>